<comment type="catalytic activity">
    <reaction evidence="1">
        <text>a 5'-end (N(7)-methyl 5'-triphosphoguanosine)-ribonucleoside in mRNA + S-adenosyl-L-methionine = a 5'-end (N(7)-methyl 5'-triphosphoguanosine)-(2'-O-methyl-ribonucleoside) in mRNA + S-adenosyl-L-homocysteine + H(+)</text>
        <dbReference type="Rhea" id="RHEA:67020"/>
        <dbReference type="Rhea" id="RHEA-COMP:17167"/>
        <dbReference type="Rhea" id="RHEA-COMP:17168"/>
        <dbReference type="ChEBI" id="CHEBI:15378"/>
        <dbReference type="ChEBI" id="CHEBI:57856"/>
        <dbReference type="ChEBI" id="CHEBI:59789"/>
        <dbReference type="ChEBI" id="CHEBI:156461"/>
        <dbReference type="ChEBI" id="CHEBI:167609"/>
        <dbReference type="EC" id="2.1.1.57"/>
    </reaction>
</comment>
<gene>
    <name evidence="4" type="ORF">H4R26_004365</name>
</gene>
<dbReference type="PANTHER" id="PTHR16121">
    <property type="entry name" value="CAP-SPECIFIC MRNA (NUCLEOSIDE-2'-O-)-METHYLTRANSFERASE 1-RELATED"/>
    <property type="match status" value="1"/>
</dbReference>
<dbReference type="Proteomes" id="UP001150907">
    <property type="component" value="Unassembled WGS sequence"/>
</dbReference>
<keyword evidence="1" id="KW-0489">Methyltransferase</keyword>
<comment type="caution">
    <text evidence="4">The sequence shown here is derived from an EMBL/GenBank/DDBJ whole genome shotgun (WGS) entry which is preliminary data.</text>
</comment>
<keyword evidence="1" id="KW-0507">mRNA processing</keyword>
<organism evidence="4 5">
    <name type="scientific">Coemansia thaxteri</name>
    <dbReference type="NCBI Taxonomy" id="2663907"/>
    <lineage>
        <taxon>Eukaryota</taxon>
        <taxon>Fungi</taxon>
        <taxon>Fungi incertae sedis</taxon>
        <taxon>Zoopagomycota</taxon>
        <taxon>Kickxellomycotina</taxon>
        <taxon>Kickxellomycetes</taxon>
        <taxon>Kickxellales</taxon>
        <taxon>Kickxellaceae</taxon>
        <taxon>Coemansia</taxon>
    </lineage>
</organism>
<sequence>MSLDESSSLYADSEPGYRCTKLDSGVPPPSMSTMPLSNRNPRGSNANVPGQHSRGSHQVQYQQPRQSQHNLPSRHHGGVGSHPVARPAPPPPVPSDVDAAMARFFVVINNTHPPGFIEKLTTLEWSRMMSERDDVRGRRPDIRLIGDMGLLSEIDRQKDILQKLSLSTAEYRSVCAQSNPYEALQHCSTFDSESAVVLGQVDFLLQPVREYLGRPGKQLRFVDLGSKKGGFSQYILWRASRQARGGEEGARGWYFGNAGAKQDPGTDSGGGHGVEIDMRRMTLECGGSAAGLLSVFKQGTNILDPATVEAFVEFVMGGNDGTASIDLVVAEHYWNDMPDYALGLERLQYAYTIAQAVIALRVLRQGGTFVFKMAEAVTPLSAEILFLVFACFERMATVRSLASKPTSAERFIVCNHLKGDPRPIATHLLSALAKIFADQFKLSHLVSWTNVSGSKQFIGPLCHANSKLARTQVTALKTVSAAASDRKPTTRSDMEECFSPSTLQTETAERLLKSWGLPVASL</sequence>
<evidence type="ECO:0000313" key="4">
    <source>
        <dbReference type="EMBL" id="KAJ2000972.1"/>
    </source>
</evidence>
<dbReference type="EC" id="2.1.1.57" evidence="1"/>
<keyword evidence="1" id="KW-0808">Transferase</keyword>
<dbReference type="InterPro" id="IPR029063">
    <property type="entry name" value="SAM-dependent_MTases_sf"/>
</dbReference>
<reference evidence="4" key="1">
    <citation type="submission" date="2022-07" db="EMBL/GenBank/DDBJ databases">
        <title>Phylogenomic reconstructions and comparative analyses of Kickxellomycotina fungi.</title>
        <authorList>
            <person name="Reynolds N.K."/>
            <person name="Stajich J.E."/>
            <person name="Barry K."/>
            <person name="Grigoriev I.V."/>
            <person name="Crous P."/>
            <person name="Smith M.E."/>
        </authorList>
    </citation>
    <scope>NUCLEOTIDE SEQUENCE</scope>
    <source>
        <strain evidence="4">IMI 214461</strain>
    </source>
</reference>
<dbReference type="GO" id="GO:0005634">
    <property type="term" value="C:nucleus"/>
    <property type="evidence" value="ECO:0007669"/>
    <property type="project" value="UniProtKB-SubCell"/>
</dbReference>
<dbReference type="GO" id="GO:0032259">
    <property type="term" value="P:methylation"/>
    <property type="evidence" value="ECO:0007669"/>
    <property type="project" value="UniProtKB-KW"/>
</dbReference>
<dbReference type="EMBL" id="JANBQF010000462">
    <property type="protein sequence ID" value="KAJ2000972.1"/>
    <property type="molecule type" value="Genomic_DNA"/>
</dbReference>
<proteinExistence type="predicted"/>
<dbReference type="GO" id="GO:0004483">
    <property type="term" value="F:methyltransferase cap1 activity"/>
    <property type="evidence" value="ECO:0007669"/>
    <property type="project" value="UniProtKB-UniRule"/>
</dbReference>
<keyword evidence="1" id="KW-0539">Nucleus</keyword>
<dbReference type="InterPro" id="IPR050851">
    <property type="entry name" value="mRNA_Cap_2O-Ribose_MeTrfase"/>
</dbReference>
<dbReference type="Gene3D" id="3.40.50.12760">
    <property type="match status" value="1"/>
</dbReference>
<feature type="domain" description="Ribosomal RNA methyltransferase FtsJ" evidence="3">
    <location>
        <begin position="217"/>
        <end position="415"/>
    </location>
</feature>
<dbReference type="AlphaFoldDB" id="A0A9W8BGA5"/>
<accession>A0A9W8BGA5</accession>
<keyword evidence="1" id="KW-0506">mRNA capping</keyword>
<dbReference type="GO" id="GO:0006370">
    <property type="term" value="P:7-methylguanosine mRNA capping"/>
    <property type="evidence" value="ECO:0007669"/>
    <property type="project" value="UniProtKB-UniRule"/>
</dbReference>
<dbReference type="GO" id="GO:0005737">
    <property type="term" value="C:cytoplasm"/>
    <property type="evidence" value="ECO:0007669"/>
    <property type="project" value="TreeGrafter"/>
</dbReference>
<dbReference type="PANTHER" id="PTHR16121:SF0">
    <property type="entry name" value="CAP-SPECIFIC MRNA (NUCLEOSIDE-2'-O-)-METHYLTRANSFERASE 1"/>
    <property type="match status" value="1"/>
</dbReference>
<dbReference type="InterPro" id="IPR002877">
    <property type="entry name" value="RNA_MeTrfase_FtsJ_dom"/>
</dbReference>
<dbReference type="OrthoDB" id="10251234at2759"/>
<name>A0A9W8BGA5_9FUNG</name>
<evidence type="ECO:0000256" key="1">
    <source>
        <dbReference type="RuleBase" id="RU368012"/>
    </source>
</evidence>
<dbReference type="GO" id="GO:0003676">
    <property type="term" value="F:nucleic acid binding"/>
    <property type="evidence" value="ECO:0007669"/>
    <property type="project" value="UniProtKB-UniRule"/>
</dbReference>
<feature type="region of interest" description="Disordered" evidence="2">
    <location>
        <begin position="1"/>
        <end position="95"/>
    </location>
</feature>
<comment type="subcellular location">
    <subcellularLocation>
        <location evidence="1">Nucleus</location>
    </subcellularLocation>
</comment>
<feature type="compositionally biased region" description="Polar residues" evidence="2">
    <location>
        <begin position="31"/>
        <end position="50"/>
    </location>
</feature>
<protein>
    <recommendedName>
        <fullName evidence="1">Cap-specific mRNA (nucleoside-2'-O-)-methyltransferase 1</fullName>
        <ecNumber evidence="1">2.1.1.57</ecNumber>
    </recommendedName>
    <alternativeName>
        <fullName evidence="1">Cap1 2'O-ribose methyltransferase 1</fullName>
    </alternativeName>
</protein>
<dbReference type="Pfam" id="PF01728">
    <property type="entry name" value="FtsJ"/>
    <property type="match status" value="1"/>
</dbReference>
<dbReference type="SUPFAM" id="SSF53335">
    <property type="entry name" value="S-adenosyl-L-methionine-dependent methyltransferases"/>
    <property type="match status" value="1"/>
</dbReference>
<dbReference type="GO" id="GO:0016556">
    <property type="term" value="P:mRNA modification"/>
    <property type="evidence" value="ECO:0007669"/>
    <property type="project" value="UniProtKB-UniRule"/>
</dbReference>
<keyword evidence="5" id="KW-1185">Reference proteome</keyword>
<comment type="function">
    <text evidence="1">S-adenosyl-L-methionine-dependent methyltransferase that mediates RNA cap1 2'-O-ribose methylation to the 5'-cap structure of RNAs. Methylates the ribose of the first nucleotide of a m(7)GpppG-capped mRNA to produce m(7)GpppNmp (cap1).</text>
</comment>
<evidence type="ECO:0000313" key="5">
    <source>
        <dbReference type="Proteomes" id="UP001150907"/>
    </source>
</evidence>
<evidence type="ECO:0000259" key="3">
    <source>
        <dbReference type="Pfam" id="PF01728"/>
    </source>
</evidence>
<keyword evidence="1" id="KW-0949">S-adenosyl-L-methionine</keyword>
<feature type="compositionally biased region" description="Polar residues" evidence="2">
    <location>
        <begin position="56"/>
        <end position="71"/>
    </location>
</feature>
<evidence type="ECO:0000256" key="2">
    <source>
        <dbReference type="SAM" id="MobiDB-lite"/>
    </source>
</evidence>
<feature type="compositionally biased region" description="Polar residues" evidence="2">
    <location>
        <begin position="1"/>
        <end position="10"/>
    </location>
</feature>